<feature type="non-terminal residue" evidence="1">
    <location>
        <position position="1"/>
    </location>
</feature>
<dbReference type="OrthoDB" id="9991317at2759"/>
<sequence>GTGEQADASSHDKADVTKRAAHNLALIFQKSGAHLLADQIRRDYLAQEREAD</sequence>
<accession>A0A1Y1I0D5</accession>
<name>A0A1Y1I0D5_KLENI</name>
<protein>
    <submittedName>
        <fullName evidence="1">Uncharacterized protein</fullName>
    </submittedName>
</protein>
<evidence type="ECO:0000313" key="1">
    <source>
        <dbReference type="EMBL" id="GAQ83432.1"/>
    </source>
</evidence>
<dbReference type="OMA" id="FQKSGAH"/>
<reference evidence="1 2" key="1">
    <citation type="journal article" date="2014" name="Nat. Commun.">
        <title>Klebsormidium flaccidum genome reveals primary factors for plant terrestrial adaptation.</title>
        <authorList>
            <person name="Hori K."/>
            <person name="Maruyama F."/>
            <person name="Fujisawa T."/>
            <person name="Togashi T."/>
            <person name="Yamamoto N."/>
            <person name="Seo M."/>
            <person name="Sato S."/>
            <person name="Yamada T."/>
            <person name="Mori H."/>
            <person name="Tajima N."/>
            <person name="Moriyama T."/>
            <person name="Ikeuchi M."/>
            <person name="Watanabe M."/>
            <person name="Wada H."/>
            <person name="Kobayashi K."/>
            <person name="Saito M."/>
            <person name="Masuda T."/>
            <person name="Sasaki-Sekimoto Y."/>
            <person name="Mashiguchi K."/>
            <person name="Awai K."/>
            <person name="Shimojima M."/>
            <person name="Masuda S."/>
            <person name="Iwai M."/>
            <person name="Nobusawa T."/>
            <person name="Narise T."/>
            <person name="Kondo S."/>
            <person name="Saito H."/>
            <person name="Sato R."/>
            <person name="Murakawa M."/>
            <person name="Ihara Y."/>
            <person name="Oshima-Yamada Y."/>
            <person name="Ohtaka K."/>
            <person name="Satoh M."/>
            <person name="Sonobe K."/>
            <person name="Ishii M."/>
            <person name="Ohtani R."/>
            <person name="Kanamori-Sato M."/>
            <person name="Honoki R."/>
            <person name="Miyazaki D."/>
            <person name="Mochizuki H."/>
            <person name="Umetsu J."/>
            <person name="Higashi K."/>
            <person name="Shibata D."/>
            <person name="Kamiya Y."/>
            <person name="Sato N."/>
            <person name="Nakamura Y."/>
            <person name="Tabata S."/>
            <person name="Ida S."/>
            <person name="Kurokawa K."/>
            <person name="Ohta H."/>
        </authorList>
    </citation>
    <scope>NUCLEOTIDE SEQUENCE [LARGE SCALE GENOMIC DNA]</scope>
    <source>
        <strain evidence="1 2">NIES-2285</strain>
    </source>
</reference>
<dbReference type="AlphaFoldDB" id="A0A1Y1I0D5"/>
<organism evidence="1 2">
    <name type="scientific">Klebsormidium nitens</name>
    <name type="common">Green alga</name>
    <name type="synonym">Ulothrix nitens</name>
    <dbReference type="NCBI Taxonomy" id="105231"/>
    <lineage>
        <taxon>Eukaryota</taxon>
        <taxon>Viridiplantae</taxon>
        <taxon>Streptophyta</taxon>
        <taxon>Klebsormidiophyceae</taxon>
        <taxon>Klebsormidiales</taxon>
        <taxon>Klebsormidiaceae</taxon>
        <taxon>Klebsormidium</taxon>
    </lineage>
</organism>
<gene>
    <name evidence="1" type="ORF">KFL_001480010</name>
</gene>
<dbReference type="Proteomes" id="UP000054558">
    <property type="component" value="Unassembled WGS sequence"/>
</dbReference>
<proteinExistence type="predicted"/>
<evidence type="ECO:0000313" key="2">
    <source>
        <dbReference type="Proteomes" id="UP000054558"/>
    </source>
</evidence>
<dbReference type="EMBL" id="DF237097">
    <property type="protein sequence ID" value="GAQ83432.1"/>
    <property type="molecule type" value="Genomic_DNA"/>
</dbReference>
<keyword evidence="2" id="KW-1185">Reference proteome</keyword>